<feature type="transmembrane region" description="Helical" evidence="1">
    <location>
        <begin position="2076"/>
        <end position="2098"/>
    </location>
</feature>
<dbReference type="EMBL" id="CALNXJ010000002">
    <property type="protein sequence ID" value="CAH3034516.1"/>
    <property type="molecule type" value="Genomic_DNA"/>
</dbReference>
<dbReference type="SUPFAM" id="SSF48371">
    <property type="entry name" value="ARM repeat"/>
    <property type="match status" value="1"/>
</dbReference>
<dbReference type="SMART" id="SM00060">
    <property type="entry name" value="FN3"/>
    <property type="match status" value="11"/>
</dbReference>
<reference evidence="3 4" key="1">
    <citation type="submission" date="2022-05" db="EMBL/GenBank/DDBJ databases">
        <authorList>
            <consortium name="Genoscope - CEA"/>
            <person name="William W."/>
        </authorList>
    </citation>
    <scope>NUCLEOTIDE SEQUENCE [LARGE SCALE GENOMIC DNA]</scope>
</reference>
<dbReference type="PANTHER" id="PTHR16897:SF2">
    <property type="entry name" value="OS03G0226600 PROTEIN"/>
    <property type="match status" value="1"/>
</dbReference>
<dbReference type="CDD" id="cd00063">
    <property type="entry name" value="FN3"/>
    <property type="match status" value="1"/>
</dbReference>
<dbReference type="InterPro" id="IPR036116">
    <property type="entry name" value="FN3_sf"/>
</dbReference>
<evidence type="ECO:0000259" key="2">
    <source>
        <dbReference type="PROSITE" id="PS50853"/>
    </source>
</evidence>
<protein>
    <recommendedName>
        <fullName evidence="2">Fibronectin type-III domain-containing protein</fullName>
    </recommendedName>
</protein>
<dbReference type="Pfam" id="PF01347">
    <property type="entry name" value="Vitellogenin_N"/>
    <property type="match status" value="1"/>
</dbReference>
<evidence type="ECO:0000313" key="4">
    <source>
        <dbReference type="Proteomes" id="UP001159428"/>
    </source>
</evidence>
<dbReference type="Gene3D" id="2.60.40.2030">
    <property type="match status" value="1"/>
</dbReference>
<feature type="domain" description="Fibronectin type-III" evidence="2">
    <location>
        <begin position="4838"/>
        <end position="4945"/>
    </location>
</feature>
<proteinExistence type="predicted"/>
<dbReference type="SUPFAM" id="SSF49265">
    <property type="entry name" value="Fibronectin type III"/>
    <property type="match status" value="4"/>
</dbReference>
<dbReference type="InterPro" id="IPR001747">
    <property type="entry name" value="Vitellogenin_N"/>
</dbReference>
<keyword evidence="1" id="KW-0812">Transmembrane</keyword>
<organism evidence="3 4">
    <name type="scientific">Pocillopora meandrina</name>
    <dbReference type="NCBI Taxonomy" id="46732"/>
    <lineage>
        <taxon>Eukaryota</taxon>
        <taxon>Metazoa</taxon>
        <taxon>Cnidaria</taxon>
        <taxon>Anthozoa</taxon>
        <taxon>Hexacorallia</taxon>
        <taxon>Scleractinia</taxon>
        <taxon>Astrocoeniina</taxon>
        <taxon>Pocilloporidae</taxon>
        <taxon>Pocillopora</taxon>
    </lineage>
</organism>
<keyword evidence="4" id="KW-1185">Reference proteome</keyword>
<dbReference type="InterPro" id="IPR003961">
    <property type="entry name" value="FN3_dom"/>
</dbReference>
<dbReference type="InterPro" id="IPR038081">
    <property type="entry name" value="CalX-like_sf"/>
</dbReference>
<dbReference type="InterPro" id="IPR016024">
    <property type="entry name" value="ARM-type_fold"/>
</dbReference>
<feature type="transmembrane region" description="Helical" evidence="1">
    <location>
        <begin position="6500"/>
        <end position="6521"/>
    </location>
</feature>
<dbReference type="Proteomes" id="UP001159428">
    <property type="component" value="Unassembled WGS sequence"/>
</dbReference>
<keyword evidence="1" id="KW-1133">Transmembrane helix</keyword>
<keyword evidence="1" id="KW-0472">Membrane</keyword>
<dbReference type="Gene3D" id="1.25.10.20">
    <property type="entry name" value="Vitellinogen, superhelical"/>
    <property type="match status" value="1"/>
</dbReference>
<evidence type="ECO:0000313" key="3">
    <source>
        <dbReference type="EMBL" id="CAH3034516.1"/>
    </source>
</evidence>
<dbReference type="PANTHER" id="PTHR16897">
    <property type="entry name" value="OS10G0105400 PROTEIN"/>
    <property type="match status" value="1"/>
</dbReference>
<dbReference type="InterPro" id="IPR011030">
    <property type="entry name" value="Lipovitellin_superhlx_dom"/>
</dbReference>
<feature type="domain" description="Fibronectin type-III" evidence="2">
    <location>
        <begin position="3100"/>
        <end position="3202"/>
    </location>
</feature>
<name>A0AAU9VS66_9CNID</name>
<comment type="caution">
    <text evidence="3">The sequence shown here is derived from an EMBL/GenBank/DDBJ whole genome shotgun (WGS) entry which is preliminary data.</text>
</comment>
<dbReference type="Gene3D" id="2.60.40.10">
    <property type="entry name" value="Immunoglobulins"/>
    <property type="match status" value="1"/>
</dbReference>
<gene>
    <name evidence="3" type="ORF">PMEA_00010772</name>
</gene>
<dbReference type="SUPFAM" id="SSF48431">
    <property type="entry name" value="Lipovitellin-phosvitin complex, superhelical domain"/>
    <property type="match status" value="1"/>
</dbReference>
<sequence length="6530" mass="725217">HFITLGIAGSFQLNLKDAHKHSYYDVQEHDDSGIFRTKYKVMSANDTHAHLHRTWTNVDYRKFADGTPAKAEHKVQSEHSAHVHLKDGRVEKVERTTRAQFKPAHEHPRAENMKDFKKQDIEISSSGYSKLVLRSCFGTQSHRSKRSTVEKRHDFKYLTSDSLVFDDTEKIKWSKIGGEKKKRRPLHEVLRCFVDKSVKEREVGYCTKELHNMVQSDQGAFKEVKRFVQNRNHQNLTSWTVYVGALAANGGGEAQVALADAVKTDSPRPLTSEEYEALLLSIFYLPEGPLHCDLVNAILDLTLKDEKGEDITDTAMLVLAGLAKRAQKAGYNDSLSDSVAELIHHRYRNRSSLYHPDSDEYESHLRVHIWAFGNLGHHSGFPVILQHIDHDNSDIRSGVISAMRKLSPQYTDSHLLNALYHDEHSEVKAAVVNVFIHRHQELTDSVVQGLEHAMWHAVKDEALDCSIQEFLENHGNHTKAVYLRTTRNFIHRRKRALFPVLRPREYTLGKGKRWRKGLGGRWLGAETGMQFLNKLQLQVGLFGGKFEVIFDNYAFIRGHILTIPFDVVNGKAAFKAAASFKNDFPKDLIHNFADVGDELLRQFDSITSVITEQIAKFKEKLVGLLPIKIDKFVEFVGKIDRFLKDLALPLQALKGTSKIISFSKILSLRMNQWASLMDRSKRIQEKFVTLTDLDAVLLKALGTMDTILHYIDDISKYLPHDLPEDFIINNLLQTLQKVTVKQQTNEIKEYFMAIRSTVPDGFRLQFPFKFSIYFVGSLNTFQEVLTRLHRFSDGFVEMTSLLDTLAGTHLPELSLPFLKPHSPKYQGRMFNFGLGFHWRVSLKFDLKLKSQDFQEFLALLKNVGDFFSHFKLPDFDLETFSREIFPGGKFDLRVKFPLVLKGVNVNSSDPSDLLRGFISRISDILDLHLLNVSAISHMTDFFRELGPAVSQFAEQNIQKTCRIHEAALNFSSTFKEFGENAEIKGIHPLQDMLNTTQNVLLELLNLTVILDNSLDTMKGNFAASSANLVSNSLRDVTDKMKGIQSLADDFASFLNGTSSKMNGACTNSSAFAADVIDEVQTNARQTLNDLASVTGPVTANIRIAGIDLKSAVTEVERWHKENLAARVGKMSRVSQLVRDFISIINSKEGFGDTVRDISTRLNEVLEELQQLPQYAEKARRTADEVINFAKDAQNYMKNIAKLDLRKQFEVDFDQRIKKVCTDFSAVRATSLSKIRGFDFVDQFQEFSRNGAAILLNRALPKFKGLKDSVGEMEQEIRNFKILVYDMIVVFQDLKPFTSSFAPILDTARKLPDCQEMKKLFLSSTKPCFRKAIEVGGFIKDQYQDFKSDLAVLNELIPETWKNFRPQRCVKGVTCITKVFIEQGKVVRNKVIAVKDKLEKASEYTDLLSNCKEGVNNITQVLDNMKLLMEQVRNISFQGDFIKIDKILKKITGRKLNDQDPGMRVKVRKRSLREEKTDFKRIADYQIKAKELENKIRDFQITTFNSLRSVYDEAVLRYLQSLKSLRSQLKTSYQLWGTTKKFDSSLKLLDNGTKSALAFAGMVGDVTSLFSNPVSIILAEIKDFDDVIKPHLVKNVPSVTKGIDQVNNFLDKVSNFLDTIQTRQRGLSAGAYKPWQDISYCSEEVCLRSLRRSSSTYLSEIFTWKFPHLDDLSSMPKSGRWPTPGLFDDYKVEGITQLSDNEMILGMHGVASNKGKASLLVVTNFDRGVKKIILLAKQGAPLNVKIGGVALANDYIWISDSDGNGILSVRKDHITSTLSSPQPSKVNIYKTVSVEGKAGSVSYDQQHNFLWVTDGIQGKAYGYKLSSNGDLALAGIAPDRVINIGKDAQGMTIVRQFGKEYACISRCALIAGFQCKLEFHDLSRGDETGENTMARVVRTPSGLESVTRVDNEVIAVAFSSGTLAEKENVEVMGGDFEDRYFKLRLPILSTTFSVNENCLYFKVVFDYVIRPRRIFPVGNMICGTSRKRSTSKQLLETDVYHENLEIIHEDRKRVRRTTRGPDSCFSHRGTLLRGFHEFYRYRTVILVFGIPVILTAGVTGHYSVGFQGSLCLANRNFALGLIPGAWVTAYAGASVNLIVLEVGVTVEARILETYLVPELRISFQRWPLSACLELRLLMTPLSIRVYLWYRFAHIYIKCWLFGCRIGFRWGSMRTFKEWSWSAHQIDRVLFTNCEDNIDRTPPMAGRCRARQVADTKYFVQWDGFKEDTQINAYQVMIGSIKGSGDDYSSWVGTSLSKVVTSLKIMHGRDVFVSVMATNDAGIDSTLAFCPLFQARRKGPKIRFVFDGSERGKDDEYQLNTFSIGMNFAFKSDFNEVVSIKWGVSSNQPCTFDESEADIVPLTSLGDSNSIQVSGLKLEHGKKYFTRLYAMDTFGLKTVMCSNGIMIDRTPPLPTYFQDGAGEGDINFTLSLKRVRGKFHSFVDPESPIVKYEWKIVKKETDEDITGYVNVPLTQRTPLIEGLSLKSGVSYKLVLRGTNAVGLQAVIETNGFIPDNTPLVCEGKVIDVTSASDTSDFDFVQVLNSIQAKWRCFDPESGIRSQLVGLGTYPGGVDIRAFEEVGFLSQIKMEDGMSYVQFSNITVNESIRYYVTVKIINGAGRKRTVYSDGIMIDVTSPTVSPTYIRDGLRGKDTNYSSEQFSFSAHWQQAFMDAESGIDEFRVGLGTKPGLADIKAFTAVGSKNNVTITGILLVSGQRYFVTVVGCNGVGMCVNGSSNGAIVDFVPPHSGRVITGLLGPPTLYQWENKAVWARWNWCLADEKRLQPFLNLSQCTNNSFYDIHTGIRMFGISVMSQKTDQLLTPFKKAGRQRFGNRIVNLQDGIYSVAIEASDQAGLSVRGLSHSFVVDSSPPAIKLLQHGHYGETIAYTNASSISFRSYFMVEDNVSKIKAYKIGVGSYPGADDIIKFQPHSLTLLKTSIQANWTSPMQTSLKNNQRYFITLLAINSAGLFTIKSSASLLADFDPPVNGVIFDGWGPQDARFQSVTSLFRGHWYGFTDFSGIEKVFMGLGNKSVSSECDFRKEEIVPHNTNFHMLSGLSMISGQRYYACLKLVDRAGNFAFFLSNGVLVDSTPPRPGYVTDGKPGLDIDLQINDLVLTASWANFTDPETTILSYQLAFGSFLGGNDVQEFTNVGNVTTATSSTLKVSELKTGIRYYATVIAYNFLGIPSIKVSSNGVLVDVTAPFFSQPTRDGDDHINDLNYTSVNTLKATWKCEDPEAGLSKVEIAFGLQPGDTDVMNFRSLPVDQTSFIINYKLRLSHRYFACVRCTNNVGLTTVSFSDGVVYDDTLPVPLYVQDGHYQDSNKTVFVTFMFIDAESSIQAYRIKIWRGPLNNSSIIASFSFDGNVTKATLDLSEELSNGKTYYINVTAVNNVGLEYTSKSDGFAVDTTSPVCSKVWDGKSHYFNDMEYASSSNEFAISWDCHDSESSVVQLRLAIKDLQRDEYVVPFYIFEAPFNLSGTAVITGNGRILFKLEEGYKYASGIEVVNAVGLNATYWTNGVVIDSTPPFVRNLKLQFYPEKDVLSAEWLVFDDESGLRSLFWGLGTTPETNDIRNFTEITPSKQKISVSSSSYRHGVICFLNVYVLNRAGSSSQSSSNGIVIDRSPPNPGIVNAYYTFPNSFNQSLNTVRNSSFAVTWTGFTDSESGIKKTAWAIGTDCQKLKQKSMDMYSEVAVEDSVGGFIIGNQTLVGNKTYFVAVRVTNGAGLSRTECSPGILVILGKLSAGVVSDGPITQENDIDFQLNDKAIWAHWHEFKDPLFGIARYEWCIRDLPPKPNGPGPCAWPYMDVHHLKTKASRFYNLTLIHGRKYYVTVKAENTKGDTVMSSSDGVLVDRTPPIGKSLQISPSFGKETFFITSSSPPVVTWTIDDIESGISHFLVGVGSFPFQSDLLAGQRVDSLSRSLDLDQVNLTLTEGLMFYVSVTGVNMLGLETTLTSKQIVVDWTPPKSGKVLDGNRTLLRTEVFIDTDYQKTNGMLFARWSGIQDVESDIIEYRWCIGRAQGTCELKSMTSAGLRTSVYHSIIPQEGLRYFITVEATNGAGFKTAIYSDGIIVDSSPAVLKGVYFEAEKKSIGKSQFIVQTDDRYLEFYWNKATDAESGISSIEWCAGTSNNSCDIVALNPISLDATNVKHYLSEPLASGTHVFVLLMVTNRAELTTTVVTKPLLIDTTPPSVGNVTVGTFPGTVYFKKGDTVKAKWYGFKDNESALDHYEWAVCQATTKGICFGPYVNVGSNTTSNIDVLGIEFGVSYVVVIHAFNKAGLFSEATSNPFIVDNLSPSAGTVYDGLHRRNDIEYQSSASQLSANWSPFKDVNGRIEKYELCIGTNQGSCDVSDFDSVGTKLSGTVIGLSLNHDAKYFVTVRATGVSGYSSIAASNGVKIDTTPPEYGQVRDGETLVDIDYQADDTYIYANWDDFHDKESSVAGYTWCAGTGKGFCDIISPTYVMDQMRAGQQVLEPLPAGIVIFVTVTAVNNVGISSTVSSDGFKVDNTGPILSGVRDLQHGSSDDDIDFLLSKDSYCTRWDAVAPDSGILKSEVSVCSELDSNDCLLRNLDVGNQTFICMADLDFKGGIKYLTKIRAVNLLGVSAEVFSDGFVLDSTPPLMGEVFFAEMFKSTIEGDTKHYTRSVIAAQWRGFWDKESGVRTSYVCLGTTSGKCNTRNFTMVQNTTAYTFADAPLVQGETYFVSVKVENGAGLTSDIQTSEGILFDQTGPTNEGTVLDGNTQGKDVDNQQSRILVAAHWSAFDDLESDVVKLSWCAGLSPGLCDLVKETELINNSTSIRYFLSKPIMNGYRYFVTVKATNGAGVTSLLKSDGVMVDDTPPTSGSVVDGLGSDRNYVNGEDDVSASWSAFMDLESGIDSYKVALCHERNLSNCPQPFTSTGKTTNVTISGLDLERGSQYVFIVRAINHAGLAKETFSDGFTVDFNPPEKGKIWIGAGNEHIIYQADPTKIVVRWSDFMDVESGITKYEVCVSSVPLNCSVTTFVDAGLNTSFTVNGLNLEHGGTYYAIVRGTNAIGLSTENTSGGVLIDLTPPIQKDDSTLSSPSPGNRTDLNASLLQVDVSNSSTNNANGPSITLRCLEEYLTSSWEEFEDRESGMLKYDWCVGTARTLCDVVPMRSVGMKTRGAAIVNSLKTGTVLFSTVYAINGAKLRRQMISKPCTVIAVAPKFTEVIDISSFSSSNLTDTDWKATMQSLSFRWKAIGSYLDEISLLRVQIAVTELSSSLSVPRLLQDKSWNSESLEQPFMDVLSAQHNVTVRSITLNPWMRYRGIVRLWNEGGIFSEASSDGVRMEPSPPETRGLTIHDKAAENEHLRWWPNLRISPVNKSIVNSDITFISSPAKLELTVHSATSNSTANSTNFILEHDLFSPTADFKIVVKRVTSGGNDTNSTTDSRIMKVIPGFADLEGPCCAKHPSNTLDALSDTHFKPTSPVYEFGVSLAILAEDFLAVGSTGKVLLQSLKNKTARNIVTLSDQSDSNATVKISSYRNTTGVLVNGKLYLYKRTSDDLDGVLGKSIIIGHCKNVPSSNCPESEEWADYLGQSFALNDNVVAVRGTRLTTNSNVVAVFRNMSGKWIFAQTVGDKMKHLNFGQSISLNEHFMAIAAGDGRNCCVMIYSLTTLTLRKTICITDSATKVALLSLYLTKTNALVVLSKTARLLKVFQLNMTSNSHYEVCRYRAGGHIDELSGHLDVNTREEGFIIAFGFEAMRGGEGLQLLGFQGIYTTSDNSTSSNESSECLNLGSVLARESGLRADSYGTRTSVSFKGDMILFGIPGVLTWPKNDQWLSTGRVYMATYCPVNHFRSAISELQSLRPVACLPCELGRKSFGGFSNACSVCDEKLCFSPPDNESSSFTTDICDDTSCLSTIYLSNKTNGINTHIRRGSLFVSGPENVYSVELLETTRAGKSKSSFSESFVIDATAPVPGMVYDGLGTDQNMNCSENSTFGEDSQCSTRNFEDTDVEFTNNTREIHARWIDFLDNESDIVEYFWCVGTRPMADNIRMCESTGMRPNGSHFGLSLSHGDSYYVTVIACNGARMCSAAHSNGVTIDSTPPVMTYVRDGIMGPDMDYQAFVDIIFAYFAASDEESGVSSYEVAWGTAPGLIDITDFEELINATIWRAKFKDDALEIGRKYYATVRATNGAGLLSDHLSSNGIVVGKSEYVFDNSSKASFFFDTVNVNDDGSRKDGGVGKTYGTLSVPEGAVEEEVKLRCYSLDEKTLEENTTEEGPVSDPKRTAPKQFMLGNYSFQIKALDPINNTVKEGFRFAKPIKLAMFYDVDNLVKANKKHVNNEVTKKDIDPVLFLWDPKNETWFDAKLTCPEPWSRVNRSVKLLEVNVCHLTQFAFFFSFQAQHGLLLFGKNHSRYNLDGGIQVSRRMRVTMLEILLRRSKGSQGDIAVQWSLYQNDSSDSLDLIWPRSGEVSMKDGQWNDSFILTVDNDRRQAPEGVIWVQLENPSGGALLASPDETTLKITIASNHRPDQETGIITTVCIGVVSVLVVLVASYVVKRHRNRRKR</sequence>
<feature type="transmembrane region" description="Helical" evidence="1">
    <location>
        <begin position="2043"/>
        <end position="2064"/>
    </location>
</feature>
<accession>A0AAU9VS66</accession>
<dbReference type="InterPro" id="IPR013783">
    <property type="entry name" value="Ig-like_fold"/>
</dbReference>
<dbReference type="SUPFAM" id="SSF141072">
    <property type="entry name" value="CalX-like"/>
    <property type="match status" value="1"/>
</dbReference>
<evidence type="ECO:0000256" key="1">
    <source>
        <dbReference type="SAM" id="Phobius"/>
    </source>
</evidence>
<feature type="non-terminal residue" evidence="3">
    <location>
        <position position="1"/>
    </location>
</feature>
<dbReference type="PROSITE" id="PS50853">
    <property type="entry name" value="FN3"/>
    <property type="match status" value="2"/>
</dbReference>